<sequence>MYCYFFVHNIVYPKKLKKSSEYFPFYADKQGYTV</sequence>
<dbReference type="Proteomes" id="UP000007050">
    <property type="component" value="Chromosome"/>
</dbReference>
<dbReference type="AlphaFoldDB" id="D4MNH1"/>
<dbReference type="BioCyc" id="ESIR717961:G136L-2100-MONOMER"/>
<evidence type="ECO:0000313" key="1">
    <source>
        <dbReference type="EMBL" id="CBL35304.1"/>
    </source>
</evidence>
<reference evidence="1 2" key="2">
    <citation type="submission" date="2010-03" db="EMBL/GenBank/DDBJ databases">
        <authorList>
            <person name="Pajon A."/>
        </authorList>
    </citation>
    <scope>NUCLEOTIDE SEQUENCE [LARGE SCALE GENOMIC DNA]</scope>
    <source>
        <strain evidence="1 2">V10Sc8a</strain>
    </source>
</reference>
<protein>
    <submittedName>
        <fullName evidence="1">Uncharacterized protein</fullName>
    </submittedName>
</protein>
<accession>D4MNH1</accession>
<reference evidence="1 2" key="1">
    <citation type="submission" date="2010-03" db="EMBL/GenBank/DDBJ databases">
        <title>The genome sequence of Eubacterium siraeum V10Sc8a.</title>
        <authorList>
            <consortium name="metaHIT consortium -- http://www.metahit.eu/"/>
            <person name="Pajon A."/>
            <person name="Turner K."/>
            <person name="Parkhill J."/>
            <person name="Duncan S."/>
            <person name="Flint H."/>
        </authorList>
    </citation>
    <scope>NUCLEOTIDE SEQUENCE [LARGE SCALE GENOMIC DNA]</scope>
    <source>
        <strain evidence="1 2">V10Sc8a</strain>
    </source>
</reference>
<dbReference type="EMBL" id="FP929059">
    <property type="protein sequence ID" value="CBL35304.1"/>
    <property type="molecule type" value="Genomic_DNA"/>
</dbReference>
<evidence type="ECO:0000313" key="2">
    <source>
        <dbReference type="Proteomes" id="UP000007050"/>
    </source>
</evidence>
<gene>
    <name evidence="1" type="ORF">ES1_24990</name>
</gene>
<name>D4MNH1_9FIRM</name>
<dbReference type="KEGG" id="esr:ES1_24990"/>
<dbReference type="HOGENOM" id="CLU_3373823_0_0_9"/>
<proteinExistence type="predicted"/>
<organism evidence="1 2">
    <name type="scientific">[Eubacterium] siraeum V10Sc8a</name>
    <dbReference type="NCBI Taxonomy" id="717961"/>
    <lineage>
        <taxon>Bacteria</taxon>
        <taxon>Bacillati</taxon>
        <taxon>Bacillota</taxon>
        <taxon>Clostridia</taxon>
        <taxon>Eubacteriales</taxon>
        <taxon>Oscillospiraceae</taxon>
        <taxon>Oscillospiraceae incertae sedis</taxon>
    </lineage>
</organism>